<proteinExistence type="predicted"/>
<accession>A0A8S5V3A8</accession>
<sequence>MATLCVSLAGSVCASGVCPHVVVVVLGFLRRWPVI</sequence>
<dbReference type="EMBL" id="BK016186">
    <property type="protein sequence ID" value="DAG01099.1"/>
    <property type="molecule type" value="Genomic_DNA"/>
</dbReference>
<protein>
    <submittedName>
        <fullName evidence="1">Uncharacterized protein</fullName>
    </submittedName>
</protein>
<name>A0A8S5V3A8_9CAUD</name>
<organism evidence="1">
    <name type="scientific">Siphoviridae sp. ct6YY1</name>
    <dbReference type="NCBI Taxonomy" id="2825343"/>
    <lineage>
        <taxon>Viruses</taxon>
        <taxon>Duplodnaviria</taxon>
        <taxon>Heunggongvirae</taxon>
        <taxon>Uroviricota</taxon>
        <taxon>Caudoviricetes</taxon>
    </lineage>
</organism>
<evidence type="ECO:0000313" key="1">
    <source>
        <dbReference type="EMBL" id="DAG01099.1"/>
    </source>
</evidence>
<reference evidence="1" key="1">
    <citation type="journal article" date="2021" name="Proc. Natl. Acad. Sci. U.S.A.">
        <title>A Catalog of Tens of Thousands of Viruses from Human Metagenomes Reveals Hidden Associations with Chronic Diseases.</title>
        <authorList>
            <person name="Tisza M.J."/>
            <person name="Buck C.B."/>
        </authorList>
    </citation>
    <scope>NUCLEOTIDE SEQUENCE</scope>
    <source>
        <strain evidence="1">Ct6YY1</strain>
    </source>
</reference>